<gene>
    <name evidence="1" type="primary">jg25910</name>
    <name evidence="1" type="ORF">PAEG_LOCUS16020</name>
</gene>
<dbReference type="InterPro" id="IPR042104">
    <property type="entry name" value="PKS_dehydratase_sf"/>
</dbReference>
<reference evidence="1" key="1">
    <citation type="submission" date="2022-03" db="EMBL/GenBank/DDBJ databases">
        <authorList>
            <person name="Lindestad O."/>
        </authorList>
    </citation>
    <scope>NUCLEOTIDE SEQUENCE</scope>
</reference>
<evidence type="ECO:0000313" key="2">
    <source>
        <dbReference type="Proteomes" id="UP000838756"/>
    </source>
</evidence>
<comment type="caution">
    <text evidence="1">The sequence shown here is derived from an EMBL/GenBank/DDBJ whole genome shotgun (WGS) entry which is preliminary data.</text>
</comment>
<dbReference type="Gene3D" id="3.40.50.720">
    <property type="entry name" value="NAD(P)-binding Rossmann-like Domain"/>
    <property type="match status" value="1"/>
</dbReference>
<organism evidence="1 2">
    <name type="scientific">Pararge aegeria aegeria</name>
    <dbReference type="NCBI Taxonomy" id="348720"/>
    <lineage>
        <taxon>Eukaryota</taxon>
        <taxon>Metazoa</taxon>
        <taxon>Ecdysozoa</taxon>
        <taxon>Arthropoda</taxon>
        <taxon>Hexapoda</taxon>
        <taxon>Insecta</taxon>
        <taxon>Pterygota</taxon>
        <taxon>Neoptera</taxon>
        <taxon>Endopterygota</taxon>
        <taxon>Lepidoptera</taxon>
        <taxon>Glossata</taxon>
        <taxon>Ditrysia</taxon>
        <taxon>Papilionoidea</taxon>
        <taxon>Nymphalidae</taxon>
        <taxon>Satyrinae</taxon>
        <taxon>Satyrini</taxon>
        <taxon>Parargina</taxon>
        <taxon>Pararge</taxon>
    </lineage>
</organism>
<feature type="non-terminal residue" evidence="1">
    <location>
        <position position="1"/>
    </location>
</feature>
<keyword evidence="2" id="KW-1185">Reference proteome</keyword>
<dbReference type="Proteomes" id="UP000838756">
    <property type="component" value="Unassembled WGS sequence"/>
</dbReference>
<proteinExistence type="predicted"/>
<dbReference type="Gene3D" id="3.10.129.110">
    <property type="entry name" value="Polyketide synthase dehydratase"/>
    <property type="match status" value="1"/>
</dbReference>
<dbReference type="AlphaFoldDB" id="A0A8S4RQI3"/>
<accession>A0A8S4RQI3</accession>
<dbReference type="Gene3D" id="3.90.180.10">
    <property type="entry name" value="Medium-chain alcohol dehydrogenases, catalytic domain"/>
    <property type="match status" value="1"/>
</dbReference>
<dbReference type="EMBL" id="CAKXAJ010025417">
    <property type="protein sequence ID" value="CAH2239086.1"/>
    <property type="molecule type" value="Genomic_DNA"/>
</dbReference>
<name>A0A8S4RQI3_9NEOP</name>
<sequence>PDSLEEIKEEPEKVEPEEVMELISNDVYQLMQSRDYNYLNDFRSIYSANTSLNKAHLLWQDNWVTLIDGMIQLNALRRYHESVSQPNFIRRIKIDIDNHLLNKTLSDNATLLPASISDLTDSTRCGGVLIEHLKFHDLPLKNEEQIALKMLKFVPHSTSNKIDEISAIYVFLQILAENLNKRNINILEVIEYKGQKKFKCFQEVIHDIPEIKINFSQICRHDLTKKSDAIKDIDVLMITNLAADENMCQVLHRTLNRDSFVINKEECTDMTPIRPSLLYRTVCVHIIGSSRLELNIWQPSDVTAGTSAVSVFSQADVAKLYAQLSILPSRHKLIILTSNPPLLGLKELIKEQRNKDNRKICLLINSSKVFDEQCLNQIHFSNLATNILDNGIWGGEYYLPVQEKGDLGQNMTLETTRIGDIESLHWTEATEASHQGVLVKVQYVGLNDAYIKKVLQVAVSENKTENKRIEYDFSGITDRYKILAYLYN</sequence>
<dbReference type="OrthoDB" id="329835at2759"/>
<protein>
    <submittedName>
        <fullName evidence="1">Jg25910 protein</fullName>
    </submittedName>
</protein>
<evidence type="ECO:0000313" key="1">
    <source>
        <dbReference type="EMBL" id="CAH2239086.1"/>
    </source>
</evidence>